<keyword evidence="5" id="KW-1185">Reference proteome</keyword>
<name>A0A0C3BDY1_SERVB</name>
<dbReference type="GO" id="GO:0004105">
    <property type="term" value="F:choline-phosphate cytidylyltransferase activity"/>
    <property type="evidence" value="ECO:0007669"/>
    <property type="project" value="UniProtKB-EC"/>
</dbReference>
<dbReference type="STRING" id="933852.A0A0C3BDY1"/>
<dbReference type="InterPro" id="IPR004821">
    <property type="entry name" value="Cyt_trans-like"/>
</dbReference>
<feature type="region of interest" description="Disordered" evidence="2">
    <location>
        <begin position="130"/>
        <end position="200"/>
    </location>
</feature>
<dbReference type="Pfam" id="PF01467">
    <property type="entry name" value="CTP_transf_like"/>
    <property type="match status" value="1"/>
</dbReference>
<protein>
    <recommendedName>
        <fullName evidence="1">choline-phosphate cytidylyltransferase</fullName>
        <ecNumber evidence="1">2.7.7.15</ecNumber>
    </recommendedName>
</protein>
<dbReference type="PANTHER" id="PTHR10739:SF13">
    <property type="entry name" value="CHOLINE-PHOSPHATE CYTIDYLYLTRANSFERASE"/>
    <property type="match status" value="1"/>
</dbReference>
<feature type="domain" description="Cytidyltransferase-like" evidence="3">
    <location>
        <begin position="12"/>
        <end position="96"/>
    </location>
</feature>
<dbReference type="HOGENOM" id="CLU_1366986_0_0_1"/>
<sequence>MRPVRVYIAALYDVLHPGHVLNLRQAKYSFPSVHLLVGVYEHAPSHAPAIFSHLERLETVRHIRYIDELIPSAPTMLTESFIREWNLDYIAYEEDTPWADPGYQLARRLGKFLPLRGTGAISTGEVLQRLRGEGESRSTSALGYHSKDPTLTTGSKGLAPSGHSYPEFTPLTPASYHGDAGEQDSPPPPNPIELLDPFTN</sequence>
<dbReference type="EMBL" id="KN824288">
    <property type="protein sequence ID" value="KIM29626.1"/>
    <property type="molecule type" value="Genomic_DNA"/>
</dbReference>
<dbReference type="GO" id="GO:0005635">
    <property type="term" value="C:nuclear envelope"/>
    <property type="evidence" value="ECO:0007669"/>
    <property type="project" value="TreeGrafter"/>
</dbReference>
<organism evidence="4 5">
    <name type="scientific">Serendipita vermifera MAFF 305830</name>
    <dbReference type="NCBI Taxonomy" id="933852"/>
    <lineage>
        <taxon>Eukaryota</taxon>
        <taxon>Fungi</taxon>
        <taxon>Dikarya</taxon>
        <taxon>Basidiomycota</taxon>
        <taxon>Agaricomycotina</taxon>
        <taxon>Agaricomycetes</taxon>
        <taxon>Sebacinales</taxon>
        <taxon>Serendipitaceae</taxon>
        <taxon>Serendipita</taxon>
    </lineage>
</organism>
<evidence type="ECO:0000256" key="2">
    <source>
        <dbReference type="SAM" id="MobiDB-lite"/>
    </source>
</evidence>
<dbReference type="EC" id="2.7.7.15" evidence="1"/>
<dbReference type="GO" id="GO:0031210">
    <property type="term" value="F:phosphatidylcholine binding"/>
    <property type="evidence" value="ECO:0007669"/>
    <property type="project" value="TreeGrafter"/>
</dbReference>
<dbReference type="Proteomes" id="UP000054097">
    <property type="component" value="Unassembled WGS sequence"/>
</dbReference>
<reference evidence="5" key="2">
    <citation type="submission" date="2015-01" db="EMBL/GenBank/DDBJ databases">
        <title>Evolutionary Origins and Diversification of the Mycorrhizal Mutualists.</title>
        <authorList>
            <consortium name="DOE Joint Genome Institute"/>
            <consortium name="Mycorrhizal Genomics Consortium"/>
            <person name="Kohler A."/>
            <person name="Kuo A."/>
            <person name="Nagy L.G."/>
            <person name="Floudas D."/>
            <person name="Copeland A."/>
            <person name="Barry K.W."/>
            <person name="Cichocki N."/>
            <person name="Veneault-Fourrey C."/>
            <person name="LaButti K."/>
            <person name="Lindquist E.A."/>
            <person name="Lipzen A."/>
            <person name="Lundell T."/>
            <person name="Morin E."/>
            <person name="Murat C."/>
            <person name="Riley R."/>
            <person name="Ohm R."/>
            <person name="Sun H."/>
            <person name="Tunlid A."/>
            <person name="Henrissat B."/>
            <person name="Grigoriev I.V."/>
            <person name="Hibbett D.S."/>
            <person name="Martin F."/>
        </authorList>
    </citation>
    <scope>NUCLEOTIDE SEQUENCE [LARGE SCALE GENOMIC DNA]</scope>
    <source>
        <strain evidence="5">MAFF 305830</strain>
    </source>
</reference>
<dbReference type="SUPFAM" id="SSF52374">
    <property type="entry name" value="Nucleotidylyl transferase"/>
    <property type="match status" value="1"/>
</dbReference>
<evidence type="ECO:0000259" key="3">
    <source>
        <dbReference type="Pfam" id="PF01467"/>
    </source>
</evidence>
<dbReference type="NCBIfam" id="TIGR00125">
    <property type="entry name" value="cyt_tran_rel"/>
    <property type="match status" value="1"/>
</dbReference>
<gene>
    <name evidence="4" type="ORF">M408DRAFT_68035</name>
</gene>
<dbReference type="Gene3D" id="3.40.50.620">
    <property type="entry name" value="HUPs"/>
    <property type="match status" value="1"/>
</dbReference>
<evidence type="ECO:0000256" key="1">
    <source>
        <dbReference type="ARBA" id="ARBA00026101"/>
    </source>
</evidence>
<dbReference type="PANTHER" id="PTHR10739">
    <property type="entry name" value="CYTIDYLYLTRANSFERASE"/>
    <property type="match status" value="1"/>
</dbReference>
<proteinExistence type="predicted"/>
<evidence type="ECO:0000313" key="4">
    <source>
        <dbReference type="EMBL" id="KIM29626.1"/>
    </source>
</evidence>
<evidence type="ECO:0000313" key="5">
    <source>
        <dbReference type="Proteomes" id="UP000054097"/>
    </source>
</evidence>
<dbReference type="InterPro" id="IPR014729">
    <property type="entry name" value="Rossmann-like_a/b/a_fold"/>
</dbReference>
<dbReference type="AlphaFoldDB" id="A0A0C3BDY1"/>
<dbReference type="InterPro" id="IPR045049">
    <property type="entry name" value="Pcy1-like"/>
</dbReference>
<accession>A0A0C3BDY1</accession>
<reference evidence="4 5" key="1">
    <citation type="submission" date="2014-04" db="EMBL/GenBank/DDBJ databases">
        <authorList>
            <consortium name="DOE Joint Genome Institute"/>
            <person name="Kuo A."/>
            <person name="Zuccaro A."/>
            <person name="Kohler A."/>
            <person name="Nagy L.G."/>
            <person name="Floudas D."/>
            <person name="Copeland A."/>
            <person name="Barry K.W."/>
            <person name="Cichocki N."/>
            <person name="Veneault-Fourrey C."/>
            <person name="LaButti K."/>
            <person name="Lindquist E.A."/>
            <person name="Lipzen A."/>
            <person name="Lundell T."/>
            <person name="Morin E."/>
            <person name="Murat C."/>
            <person name="Sun H."/>
            <person name="Tunlid A."/>
            <person name="Henrissat B."/>
            <person name="Grigoriev I.V."/>
            <person name="Hibbett D.S."/>
            <person name="Martin F."/>
            <person name="Nordberg H.P."/>
            <person name="Cantor M.N."/>
            <person name="Hua S.X."/>
        </authorList>
    </citation>
    <scope>NUCLEOTIDE SEQUENCE [LARGE SCALE GENOMIC DNA]</scope>
    <source>
        <strain evidence="4 5">MAFF 305830</strain>
    </source>
</reference>
<dbReference type="OrthoDB" id="17102at2759"/>